<dbReference type="AlphaFoldDB" id="A0A9P0Z623"/>
<dbReference type="Pfam" id="PF08268">
    <property type="entry name" value="FBA_3"/>
    <property type="match status" value="1"/>
</dbReference>
<organism evidence="2 3">
    <name type="scientific">Cuscuta europaea</name>
    <name type="common">European dodder</name>
    <dbReference type="NCBI Taxonomy" id="41803"/>
    <lineage>
        <taxon>Eukaryota</taxon>
        <taxon>Viridiplantae</taxon>
        <taxon>Streptophyta</taxon>
        <taxon>Embryophyta</taxon>
        <taxon>Tracheophyta</taxon>
        <taxon>Spermatophyta</taxon>
        <taxon>Magnoliopsida</taxon>
        <taxon>eudicotyledons</taxon>
        <taxon>Gunneridae</taxon>
        <taxon>Pentapetalae</taxon>
        <taxon>asterids</taxon>
        <taxon>lamiids</taxon>
        <taxon>Solanales</taxon>
        <taxon>Convolvulaceae</taxon>
        <taxon>Cuscuteae</taxon>
        <taxon>Cuscuta</taxon>
        <taxon>Cuscuta subgen. Cuscuta</taxon>
    </lineage>
</organism>
<dbReference type="OrthoDB" id="1867629at2759"/>
<dbReference type="Pfam" id="PF00646">
    <property type="entry name" value="F-box"/>
    <property type="match status" value="1"/>
</dbReference>
<evidence type="ECO:0000313" key="3">
    <source>
        <dbReference type="Proteomes" id="UP001152484"/>
    </source>
</evidence>
<dbReference type="PANTHER" id="PTHR31672:SF13">
    <property type="entry name" value="F-BOX PROTEIN CPR30-LIKE"/>
    <property type="match status" value="1"/>
</dbReference>
<dbReference type="EMBL" id="CAMAPE010000019">
    <property type="protein sequence ID" value="CAH9088350.1"/>
    <property type="molecule type" value="Genomic_DNA"/>
</dbReference>
<keyword evidence="3" id="KW-1185">Reference proteome</keyword>
<dbReference type="CDD" id="cd22157">
    <property type="entry name" value="F-box_AtFBW1-like"/>
    <property type="match status" value="1"/>
</dbReference>
<sequence length="402" mass="44711">MPDCKFPEDVMLCILTRLPAKSICRFRCVCKPWLALFATPRFVSLHLSAAAASNPSLVIHSITDDDDHVISFFGVNAAAREAVKVTHPFPEFFYHYQMDLVGSWNGLVSMAFPPLGQMIVLWNPATRQWKAIRLPKDDGGSPILVSVGLGFDSATADFKVVRIVNLRPKGLAPDACLQLMADVYSADRDSWTRVKLGFKFHVTSTRNDAIIGGAPYWRAFAKDLSDPSGFGEVFVRYDVKKGTFSKIRVPVLDVDIHSTTLLVEWRGSLAILAHTPSRKDDMVDVVMLDEKQGKWAKKYSLGPVGVPVAKQIQCSNGEEILVETGEGKLFLFDAKTKKMKEVYIEDAKPLCYQAFNYSESLVHLKDMGPVTKVEGQFDFTLDSDEEEELVTSQLSSVLSFAT</sequence>
<dbReference type="InterPro" id="IPR036047">
    <property type="entry name" value="F-box-like_dom_sf"/>
</dbReference>
<dbReference type="PANTHER" id="PTHR31672">
    <property type="entry name" value="BNACNNG10540D PROTEIN"/>
    <property type="match status" value="1"/>
</dbReference>
<dbReference type="InterPro" id="IPR013187">
    <property type="entry name" value="F-box-assoc_dom_typ3"/>
</dbReference>
<dbReference type="SMART" id="SM00256">
    <property type="entry name" value="FBOX"/>
    <property type="match status" value="1"/>
</dbReference>
<dbReference type="Proteomes" id="UP001152484">
    <property type="component" value="Unassembled WGS sequence"/>
</dbReference>
<dbReference type="NCBIfam" id="TIGR01640">
    <property type="entry name" value="F_box_assoc_1"/>
    <property type="match status" value="1"/>
</dbReference>
<dbReference type="InterPro" id="IPR050796">
    <property type="entry name" value="SCF_F-box_component"/>
</dbReference>
<evidence type="ECO:0000259" key="1">
    <source>
        <dbReference type="SMART" id="SM00256"/>
    </source>
</evidence>
<reference evidence="2" key="1">
    <citation type="submission" date="2022-07" db="EMBL/GenBank/DDBJ databases">
        <authorList>
            <person name="Macas J."/>
            <person name="Novak P."/>
            <person name="Neumann P."/>
        </authorList>
    </citation>
    <scope>NUCLEOTIDE SEQUENCE</scope>
</reference>
<feature type="domain" description="F-box" evidence="1">
    <location>
        <begin position="6"/>
        <end position="46"/>
    </location>
</feature>
<proteinExistence type="predicted"/>
<accession>A0A9P0Z623</accession>
<dbReference type="InterPro" id="IPR017451">
    <property type="entry name" value="F-box-assoc_interact_dom"/>
</dbReference>
<name>A0A9P0Z623_CUSEU</name>
<gene>
    <name evidence="2" type="ORF">CEURO_LOCUS10450</name>
</gene>
<comment type="caution">
    <text evidence="2">The sequence shown here is derived from an EMBL/GenBank/DDBJ whole genome shotgun (WGS) entry which is preliminary data.</text>
</comment>
<dbReference type="SUPFAM" id="SSF81383">
    <property type="entry name" value="F-box domain"/>
    <property type="match status" value="1"/>
</dbReference>
<dbReference type="InterPro" id="IPR001810">
    <property type="entry name" value="F-box_dom"/>
</dbReference>
<evidence type="ECO:0000313" key="2">
    <source>
        <dbReference type="EMBL" id="CAH9088350.1"/>
    </source>
</evidence>
<protein>
    <recommendedName>
        <fullName evidence="1">F-box domain-containing protein</fullName>
    </recommendedName>
</protein>
<dbReference type="Gene3D" id="1.20.1280.50">
    <property type="match status" value="1"/>
</dbReference>